<proteinExistence type="predicted"/>
<gene>
    <name evidence="1" type="ORF">QFC21_000034</name>
</gene>
<dbReference type="EMBL" id="JASBWT010000001">
    <property type="protein sequence ID" value="KAJ9108714.1"/>
    <property type="molecule type" value="Genomic_DNA"/>
</dbReference>
<organism evidence="1 2">
    <name type="scientific">Naganishia friedmannii</name>
    <dbReference type="NCBI Taxonomy" id="89922"/>
    <lineage>
        <taxon>Eukaryota</taxon>
        <taxon>Fungi</taxon>
        <taxon>Dikarya</taxon>
        <taxon>Basidiomycota</taxon>
        <taxon>Agaricomycotina</taxon>
        <taxon>Tremellomycetes</taxon>
        <taxon>Filobasidiales</taxon>
        <taxon>Filobasidiaceae</taxon>
        <taxon>Naganishia</taxon>
    </lineage>
</organism>
<name>A0ACC2WAC8_9TREE</name>
<accession>A0ACC2WAC8</accession>
<comment type="caution">
    <text evidence="1">The sequence shown here is derived from an EMBL/GenBank/DDBJ whole genome shotgun (WGS) entry which is preliminary data.</text>
</comment>
<sequence length="188" mass="20259">MKSIASTTDTTATAADTTLRTVIKRDAVPAPTAQSGDDLTAQSDKVTVRSASGIAPGSQSAMDTAASSSIQPTQRSDDAEHDNLFKVLVTFLARLKPDELDQIFRELENGPSVESQNLHKTTVDARIVSSTTIPCKSGHAYASARYECGTDNRNFTKYRGVSKCSPFAESVDAAYGHRRHLDNYRCGV</sequence>
<dbReference type="Proteomes" id="UP001227268">
    <property type="component" value="Unassembled WGS sequence"/>
</dbReference>
<keyword evidence="2" id="KW-1185">Reference proteome</keyword>
<protein>
    <submittedName>
        <fullName evidence="1">Uncharacterized protein</fullName>
    </submittedName>
</protein>
<evidence type="ECO:0000313" key="2">
    <source>
        <dbReference type="Proteomes" id="UP001227268"/>
    </source>
</evidence>
<reference evidence="1" key="1">
    <citation type="submission" date="2023-04" db="EMBL/GenBank/DDBJ databases">
        <title>Draft Genome sequencing of Naganishia species isolated from polar environments using Oxford Nanopore Technology.</title>
        <authorList>
            <person name="Leo P."/>
            <person name="Venkateswaran K."/>
        </authorList>
    </citation>
    <scope>NUCLEOTIDE SEQUENCE</scope>
    <source>
        <strain evidence="1">MNA-CCFEE 5423</strain>
    </source>
</reference>
<evidence type="ECO:0000313" key="1">
    <source>
        <dbReference type="EMBL" id="KAJ9108714.1"/>
    </source>
</evidence>